<comment type="cofactor">
    <cofactor evidence="1">
        <name>Mg(2+)</name>
        <dbReference type="ChEBI" id="CHEBI:18420"/>
    </cofactor>
</comment>
<dbReference type="Proteomes" id="UP000499080">
    <property type="component" value="Unassembled WGS sequence"/>
</dbReference>
<protein>
    <recommendedName>
        <fullName evidence="1">ATP-dependent DNA helicase</fullName>
        <ecNumber evidence="1">5.6.2.3</ecNumber>
    </recommendedName>
</protein>
<gene>
    <name evidence="3" type="ORF">AVEN_257377_1</name>
</gene>
<dbReference type="GO" id="GO:0005524">
    <property type="term" value="F:ATP binding"/>
    <property type="evidence" value="ECO:0007669"/>
    <property type="project" value="UniProtKB-KW"/>
</dbReference>
<keyword evidence="1" id="KW-0547">Nucleotide-binding</keyword>
<dbReference type="Pfam" id="PF05970">
    <property type="entry name" value="PIF1"/>
    <property type="match status" value="1"/>
</dbReference>
<accession>A0A4Y2C8V7</accession>
<keyword evidence="4" id="KW-1185">Reference proteome</keyword>
<dbReference type="SUPFAM" id="SSF52540">
    <property type="entry name" value="P-loop containing nucleoside triphosphate hydrolases"/>
    <property type="match status" value="1"/>
</dbReference>
<dbReference type="Gene3D" id="3.40.50.300">
    <property type="entry name" value="P-loop containing nucleotide triphosphate hydrolases"/>
    <property type="match status" value="1"/>
</dbReference>
<dbReference type="GO" id="GO:0016887">
    <property type="term" value="F:ATP hydrolysis activity"/>
    <property type="evidence" value="ECO:0007669"/>
    <property type="project" value="RHEA"/>
</dbReference>
<keyword evidence="1" id="KW-0347">Helicase</keyword>
<dbReference type="InterPro" id="IPR010285">
    <property type="entry name" value="DNA_helicase_pif1-like_DEAD"/>
</dbReference>
<evidence type="ECO:0000259" key="2">
    <source>
        <dbReference type="Pfam" id="PF05970"/>
    </source>
</evidence>
<keyword evidence="1" id="KW-0234">DNA repair</keyword>
<dbReference type="PANTHER" id="PTHR10492">
    <property type="match status" value="1"/>
</dbReference>
<dbReference type="PANTHER" id="PTHR10492:SF57">
    <property type="entry name" value="ATP-DEPENDENT DNA HELICASE"/>
    <property type="match status" value="1"/>
</dbReference>
<dbReference type="GO" id="GO:0043139">
    <property type="term" value="F:5'-3' DNA helicase activity"/>
    <property type="evidence" value="ECO:0007669"/>
    <property type="project" value="UniProtKB-EC"/>
</dbReference>
<sequence length="578" mass="66160">MYVTPDDIAASETQVWPFPHPWYQDTNLQPSPISTHGVELVRSVCTVPSLDADVLFSIYTISNNKDLLPIITQFYNVFYNFCTWSKTVQKRGLTHAHILIWLKEKIRPGDVDSVIRAEIPDVQQDPIQFEIVSKHMIHGPCGALKMKSLCMKDKKCIKRYPRKMICETQTAEDDYPLYRRRKLEQGSHTTVINLRIDNKYHEVQIDNRWVVPYSPILSNIFQAHINVEYCNSVKSIKYICKYINKGSDTAVVEINNATTGLNDEIARYQMGRYINSNEAVWRILRFPIHDRYPTVVHLSAHLENGQRVYFASDNAHNTQPPVTTLTAYFKLCQEDTFAKTLLYIEIPKYYTWNKYKNNLVGGNKPSSLCQKYKERLREDILHQKQRENPDLHYVPQIYNETLTLLEDKCLSICGKTLLQLGLPVPTRQAHHTLDRDLLREANYYINILQHMVETNKPLLTEDQRTAYEAVRNLIAEGKGGILFLDTSGGTGKTIIINLILAEIRSKRHIALAVASSGTPSTLLVGGLTAHSALQLPLKLAQPENPICNISKSSGKATVLRTRKLIVWNEYTMSNKKGF</sequence>
<feature type="domain" description="DNA helicase Pif1-like DEAD-box helicase" evidence="2">
    <location>
        <begin position="459"/>
        <end position="578"/>
    </location>
</feature>
<organism evidence="3 4">
    <name type="scientific">Araneus ventricosus</name>
    <name type="common">Orbweaver spider</name>
    <name type="synonym">Epeira ventricosa</name>
    <dbReference type="NCBI Taxonomy" id="182803"/>
    <lineage>
        <taxon>Eukaryota</taxon>
        <taxon>Metazoa</taxon>
        <taxon>Ecdysozoa</taxon>
        <taxon>Arthropoda</taxon>
        <taxon>Chelicerata</taxon>
        <taxon>Arachnida</taxon>
        <taxon>Araneae</taxon>
        <taxon>Araneomorphae</taxon>
        <taxon>Entelegynae</taxon>
        <taxon>Araneoidea</taxon>
        <taxon>Araneidae</taxon>
        <taxon>Araneus</taxon>
    </lineage>
</organism>
<name>A0A4Y2C8V7_ARAVE</name>
<evidence type="ECO:0000313" key="3">
    <source>
        <dbReference type="EMBL" id="GBM00871.1"/>
    </source>
</evidence>
<keyword evidence="1" id="KW-0233">DNA recombination</keyword>
<comment type="catalytic activity">
    <reaction evidence="1">
        <text>ATP + H2O = ADP + phosphate + H(+)</text>
        <dbReference type="Rhea" id="RHEA:13065"/>
        <dbReference type="ChEBI" id="CHEBI:15377"/>
        <dbReference type="ChEBI" id="CHEBI:15378"/>
        <dbReference type="ChEBI" id="CHEBI:30616"/>
        <dbReference type="ChEBI" id="CHEBI:43474"/>
        <dbReference type="ChEBI" id="CHEBI:456216"/>
        <dbReference type="EC" id="5.6.2.3"/>
    </reaction>
</comment>
<reference evidence="3 4" key="1">
    <citation type="journal article" date="2019" name="Sci. Rep.">
        <title>Orb-weaving spider Araneus ventricosus genome elucidates the spidroin gene catalogue.</title>
        <authorList>
            <person name="Kono N."/>
            <person name="Nakamura H."/>
            <person name="Ohtoshi R."/>
            <person name="Moran D.A.P."/>
            <person name="Shinohara A."/>
            <person name="Yoshida Y."/>
            <person name="Fujiwara M."/>
            <person name="Mori M."/>
            <person name="Tomita M."/>
            <person name="Arakawa K."/>
        </authorList>
    </citation>
    <scope>NUCLEOTIDE SEQUENCE [LARGE SCALE GENOMIC DNA]</scope>
</reference>
<keyword evidence="1" id="KW-0067">ATP-binding</keyword>
<dbReference type="InterPro" id="IPR027417">
    <property type="entry name" value="P-loop_NTPase"/>
</dbReference>
<comment type="similarity">
    <text evidence="1">Belongs to the helicase family.</text>
</comment>
<evidence type="ECO:0000256" key="1">
    <source>
        <dbReference type="RuleBase" id="RU363044"/>
    </source>
</evidence>
<dbReference type="OrthoDB" id="3366231at2759"/>
<evidence type="ECO:0000313" key="4">
    <source>
        <dbReference type="Proteomes" id="UP000499080"/>
    </source>
</evidence>
<comment type="caution">
    <text evidence="3">The sequence shown here is derived from an EMBL/GenBank/DDBJ whole genome shotgun (WGS) entry which is preliminary data.</text>
</comment>
<dbReference type="GO" id="GO:0000723">
    <property type="term" value="P:telomere maintenance"/>
    <property type="evidence" value="ECO:0007669"/>
    <property type="project" value="InterPro"/>
</dbReference>
<dbReference type="GO" id="GO:0006281">
    <property type="term" value="P:DNA repair"/>
    <property type="evidence" value="ECO:0007669"/>
    <property type="project" value="UniProtKB-KW"/>
</dbReference>
<dbReference type="AlphaFoldDB" id="A0A4Y2C8V7"/>
<dbReference type="EMBL" id="BGPR01000161">
    <property type="protein sequence ID" value="GBM00871.1"/>
    <property type="molecule type" value="Genomic_DNA"/>
</dbReference>
<keyword evidence="1" id="KW-0227">DNA damage</keyword>
<keyword evidence="1" id="KW-0378">Hydrolase</keyword>
<proteinExistence type="inferred from homology"/>
<dbReference type="EC" id="5.6.2.3" evidence="1"/>
<dbReference type="GO" id="GO:0006310">
    <property type="term" value="P:DNA recombination"/>
    <property type="evidence" value="ECO:0007669"/>
    <property type="project" value="UniProtKB-KW"/>
</dbReference>